<reference evidence="2" key="1">
    <citation type="submission" date="2006-10" db="EMBL/GenBank/DDBJ databases">
        <authorList>
            <person name="Amadeo P."/>
            <person name="Zhao Q."/>
            <person name="Wortman J."/>
            <person name="Fraser-Liggett C."/>
            <person name="Carlton J."/>
        </authorList>
    </citation>
    <scope>NUCLEOTIDE SEQUENCE</scope>
    <source>
        <strain evidence="2">G3</strain>
    </source>
</reference>
<proteinExistence type="predicted"/>
<evidence type="ECO:0000313" key="2">
    <source>
        <dbReference type="EMBL" id="EAY08068.1"/>
    </source>
</evidence>
<feature type="compositionally biased region" description="Basic and acidic residues" evidence="1">
    <location>
        <begin position="402"/>
        <end position="412"/>
    </location>
</feature>
<keyword evidence="3" id="KW-1185">Reference proteome</keyword>
<sequence>MTYSTKDEDERTKNLKIIHAIYLSTIGKQIMEEAEIEEGKFRKPFDTPAFRITAEYVAQYLYGKIMNNTLKTVEKETDQYCRLRHDESWLYRKLRVEPGQSLIGTLLDSVSEDVTVSSTIGSNSTSGRRMKPKSRGLDNSISGSDAPRPLRPKKETQTASIDDQSVDFIESKDFSQFTTVLTTNVGADYQQDTTMSAVSGLTFTELDATDSDDFDKNYDPRGINARPKPLPKLSKRELADSKFKAEQYETTMTQTNIDTIGCTADYQEHKKLRRELKDAGIIDPNATTMTTYHDTVDTEDSFLKPHPRYAPETIDSTWMELEQPPQTNTFAVGQCPFAKDFQEIVSRKKKMVSMGMQTSKQHSEKKDNIESLGIAPAPPLPTNIIDAAASPQDVRQQVVHEMLGKDSQELEP</sequence>
<protein>
    <submittedName>
        <fullName evidence="2">Uncharacterized protein</fullName>
    </submittedName>
</protein>
<dbReference type="VEuPathDB" id="TrichDB:TVAG_463480"/>
<evidence type="ECO:0000313" key="3">
    <source>
        <dbReference type="Proteomes" id="UP000001542"/>
    </source>
</evidence>
<evidence type="ECO:0000256" key="1">
    <source>
        <dbReference type="SAM" id="MobiDB-lite"/>
    </source>
</evidence>
<reference evidence="2" key="2">
    <citation type="journal article" date="2007" name="Science">
        <title>Draft genome sequence of the sexually transmitted pathogen Trichomonas vaginalis.</title>
        <authorList>
            <person name="Carlton J.M."/>
            <person name="Hirt R.P."/>
            <person name="Silva J.C."/>
            <person name="Delcher A.L."/>
            <person name="Schatz M."/>
            <person name="Zhao Q."/>
            <person name="Wortman J.R."/>
            <person name="Bidwell S.L."/>
            <person name="Alsmark U.C.M."/>
            <person name="Besteiro S."/>
            <person name="Sicheritz-Ponten T."/>
            <person name="Noel C.J."/>
            <person name="Dacks J.B."/>
            <person name="Foster P.G."/>
            <person name="Simillion C."/>
            <person name="Van de Peer Y."/>
            <person name="Miranda-Saavedra D."/>
            <person name="Barton G.J."/>
            <person name="Westrop G.D."/>
            <person name="Mueller S."/>
            <person name="Dessi D."/>
            <person name="Fiori P.L."/>
            <person name="Ren Q."/>
            <person name="Paulsen I."/>
            <person name="Zhang H."/>
            <person name="Bastida-Corcuera F.D."/>
            <person name="Simoes-Barbosa A."/>
            <person name="Brown M.T."/>
            <person name="Hayes R.D."/>
            <person name="Mukherjee M."/>
            <person name="Okumura C.Y."/>
            <person name="Schneider R."/>
            <person name="Smith A.J."/>
            <person name="Vanacova S."/>
            <person name="Villalvazo M."/>
            <person name="Haas B.J."/>
            <person name="Pertea M."/>
            <person name="Feldblyum T.V."/>
            <person name="Utterback T.R."/>
            <person name="Shu C.L."/>
            <person name="Osoegawa K."/>
            <person name="de Jong P.J."/>
            <person name="Hrdy I."/>
            <person name="Horvathova L."/>
            <person name="Zubacova Z."/>
            <person name="Dolezal P."/>
            <person name="Malik S.B."/>
            <person name="Logsdon J.M. Jr."/>
            <person name="Henze K."/>
            <person name="Gupta A."/>
            <person name="Wang C.C."/>
            <person name="Dunne R.L."/>
            <person name="Upcroft J.A."/>
            <person name="Upcroft P."/>
            <person name="White O."/>
            <person name="Salzberg S.L."/>
            <person name="Tang P."/>
            <person name="Chiu C.-H."/>
            <person name="Lee Y.-S."/>
            <person name="Embley T.M."/>
            <person name="Coombs G.H."/>
            <person name="Mottram J.C."/>
            <person name="Tachezy J."/>
            <person name="Fraser-Liggett C.M."/>
            <person name="Johnson P.J."/>
        </authorList>
    </citation>
    <scope>NUCLEOTIDE SEQUENCE [LARGE SCALE GENOMIC DNA]</scope>
    <source>
        <strain evidence="2">G3</strain>
    </source>
</reference>
<dbReference type="SMR" id="A2EH20"/>
<organism evidence="2 3">
    <name type="scientific">Trichomonas vaginalis (strain ATCC PRA-98 / G3)</name>
    <dbReference type="NCBI Taxonomy" id="412133"/>
    <lineage>
        <taxon>Eukaryota</taxon>
        <taxon>Metamonada</taxon>
        <taxon>Parabasalia</taxon>
        <taxon>Trichomonadida</taxon>
        <taxon>Trichomonadidae</taxon>
        <taxon>Trichomonas</taxon>
    </lineage>
</organism>
<dbReference type="VEuPathDB" id="TrichDB:TVAGG3_0077800"/>
<gene>
    <name evidence="2" type="ORF">TVAG_463480</name>
</gene>
<feature type="region of interest" description="Disordered" evidence="1">
    <location>
        <begin position="117"/>
        <end position="162"/>
    </location>
</feature>
<dbReference type="RefSeq" id="XP_001320291.1">
    <property type="nucleotide sequence ID" value="XM_001320256.1"/>
</dbReference>
<dbReference type="AlphaFoldDB" id="A2EH20"/>
<dbReference type="EMBL" id="DS113386">
    <property type="protein sequence ID" value="EAY08068.1"/>
    <property type="molecule type" value="Genomic_DNA"/>
</dbReference>
<accession>A2EH20</accession>
<dbReference type="Proteomes" id="UP000001542">
    <property type="component" value="Unassembled WGS sequence"/>
</dbReference>
<feature type="region of interest" description="Disordered" evidence="1">
    <location>
        <begin position="358"/>
        <end position="412"/>
    </location>
</feature>
<name>A2EH20_TRIV3</name>
<dbReference type="InParanoid" id="A2EH20"/>
<dbReference type="KEGG" id="tva:4765964"/>